<evidence type="ECO:0000313" key="3">
    <source>
        <dbReference type="Proteomes" id="UP001412067"/>
    </source>
</evidence>
<gene>
    <name evidence="2" type="ORF">KSP40_PGU015311</name>
</gene>
<accession>A0ABR2MJ14</accession>
<keyword evidence="3" id="KW-1185">Reference proteome</keyword>
<dbReference type="EMBL" id="JBBWWR010000007">
    <property type="protein sequence ID" value="KAK8964154.1"/>
    <property type="molecule type" value="Genomic_DNA"/>
</dbReference>
<feature type="region of interest" description="Disordered" evidence="1">
    <location>
        <begin position="1"/>
        <end position="41"/>
    </location>
</feature>
<dbReference type="Proteomes" id="UP001412067">
    <property type="component" value="Unassembled WGS sequence"/>
</dbReference>
<evidence type="ECO:0000256" key="1">
    <source>
        <dbReference type="SAM" id="MobiDB-lite"/>
    </source>
</evidence>
<protein>
    <submittedName>
        <fullName evidence="2">Uncharacterized protein</fullName>
    </submittedName>
</protein>
<organism evidence="2 3">
    <name type="scientific">Platanthera guangdongensis</name>
    <dbReference type="NCBI Taxonomy" id="2320717"/>
    <lineage>
        <taxon>Eukaryota</taxon>
        <taxon>Viridiplantae</taxon>
        <taxon>Streptophyta</taxon>
        <taxon>Embryophyta</taxon>
        <taxon>Tracheophyta</taxon>
        <taxon>Spermatophyta</taxon>
        <taxon>Magnoliopsida</taxon>
        <taxon>Liliopsida</taxon>
        <taxon>Asparagales</taxon>
        <taxon>Orchidaceae</taxon>
        <taxon>Orchidoideae</taxon>
        <taxon>Orchideae</taxon>
        <taxon>Orchidinae</taxon>
        <taxon>Platanthera</taxon>
    </lineage>
</organism>
<name>A0ABR2MJ14_9ASPA</name>
<sequence length="53" mass="5876">MGGNGANAAGDSFVYPPSDGVCPKRRSKTLNQMKPQPHKQPLMWKSFWSAIRT</sequence>
<comment type="caution">
    <text evidence="2">The sequence shown here is derived from an EMBL/GenBank/DDBJ whole genome shotgun (WGS) entry which is preliminary data.</text>
</comment>
<evidence type="ECO:0000313" key="2">
    <source>
        <dbReference type="EMBL" id="KAK8964154.1"/>
    </source>
</evidence>
<proteinExistence type="predicted"/>
<reference evidence="2 3" key="1">
    <citation type="journal article" date="2022" name="Nat. Plants">
        <title>Genomes of leafy and leafless Platanthera orchids illuminate the evolution of mycoheterotrophy.</title>
        <authorList>
            <person name="Li M.H."/>
            <person name="Liu K.W."/>
            <person name="Li Z."/>
            <person name="Lu H.C."/>
            <person name="Ye Q.L."/>
            <person name="Zhang D."/>
            <person name="Wang J.Y."/>
            <person name="Li Y.F."/>
            <person name="Zhong Z.M."/>
            <person name="Liu X."/>
            <person name="Yu X."/>
            <person name="Liu D.K."/>
            <person name="Tu X.D."/>
            <person name="Liu B."/>
            <person name="Hao Y."/>
            <person name="Liao X.Y."/>
            <person name="Jiang Y.T."/>
            <person name="Sun W.H."/>
            <person name="Chen J."/>
            <person name="Chen Y.Q."/>
            <person name="Ai Y."/>
            <person name="Zhai J.W."/>
            <person name="Wu S.S."/>
            <person name="Zhou Z."/>
            <person name="Hsiao Y.Y."/>
            <person name="Wu W.L."/>
            <person name="Chen Y.Y."/>
            <person name="Lin Y.F."/>
            <person name="Hsu J.L."/>
            <person name="Li C.Y."/>
            <person name="Wang Z.W."/>
            <person name="Zhao X."/>
            <person name="Zhong W.Y."/>
            <person name="Ma X.K."/>
            <person name="Ma L."/>
            <person name="Huang J."/>
            <person name="Chen G.Z."/>
            <person name="Huang M.Z."/>
            <person name="Huang L."/>
            <person name="Peng D.H."/>
            <person name="Luo Y.B."/>
            <person name="Zou S.Q."/>
            <person name="Chen S.P."/>
            <person name="Lan S."/>
            <person name="Tsai W.C."/>
            <person name="Van de Peer Y."/>
            <person name="Liu Z.J."/>
        </authorList>
    </citation>
    <scope>NUCLEOTIDE SEQUENCE [LARGE SCALE GENOMIC DNA]</scope>
    <source>
        <strain evidence="2">Lor288</strain>
    </source>
</reference>